<feature type="region of interest" description="Disordered" evidence="2">
    <location>
        <begin position="1"/>
        <end position="32"/>
    </location>
</feature>
<dbReference type="PANTHER" id="PTHR16166">
    <property type="entry name" value="VACUOLAR PROTEIN SORTING-ASSOCIATED PROTEIN VPS13"/>
    <property type="match status" value="1"/>
</dbReference>
<feature type="compositionally biased region" description="Polar residues" evidence="2">
    <location>
        <begin position="191"/>
        <end position="226"/>
    </location>
</feature>
<evidence type="ECO:0000313" key="3">
    <source>
        <dbReference type="EMBL" id="KAL1619703.1"/>
    </source>
</evidence>
<sequence length="447" mass="47810">MTSSDRKAAAPGRDDTTHDAGDSRAPALFDPIDDHNEIYSTFPLLSDSDKEQPPPYAINSETCDVCPDRVAVWKLKKSDVFLSALAATVLVRDGALAKADLELERAESSDTGYTDPFSALAVNTYGTIREVLEGAAEGPLEAHRQLEKARMRKEAMQGTGSGPSSYETGDMVKSAIGTTAVDKDHVLFDSTAPQYPESSNTYSGLTPSNSTSATTETLRPDSSASPLDNPYAAVAVSTGKGVARIIGAGLKAPATYTHGLAQGFNNMPRLYGDDTVRKEEKIDGFGSGLVAAGKYCNKNLLFIYEELKHLSGRQCAVEDYQTYPDECFNFPWGIFQGLGYGLFDGITGLVAQPVRGVQEEGAAGFFKGFGKGLGGLVCKPAAGACGIPGYAFMGVYKSLASLKNDKPTLDDLVAAEYVAQGEQELRAVEETEKKRILDTWRALDLSQ</sequence>
<dbReference type="EMBL" id="JAJVDC020000183">
    <property type="protein sequence ID" value="KAL1619703.1"/>
    <property type="molecule type" value="Genomic_DNA"/>
</dbReference>
<organism evidence="3 4">
    <name type="scientific">Neofusicoccum ribis</name>
    <dbReference type="NCBI Taxonomy" id="45134"/>
    <lineage>
        <taxon>Eukaryota</taxon>
        <taxon>Fungi</taxon>
        <taxon>Dikarya</taxon>
        <taxon>Ascomycota</taxon>
        <taxon>Pezizomycotina</taxon>
        <taxon>Dothideomycetes</taxon>
        <taxon>Dothideomycetes incertae sedis</taxon>
        <taxon>Botryosphaeriales</taxon>
        <taxon>Botryosphaeriaceae</taxon>
        <taxon>Neofusicoccum</taxon>
    </lineage>
</organism>
<protein>
    <submittedName>
        <fullName evidence="3">Uncharacterized protein</fullName>
    </submittedName>
</protein>
<proteinExistence type="inferred from homology"/>
<comment type="caution">
    <text evidence="3">The sequence shown here is derived from an EMBL/GenBank/DDBJ whole genome shotgun (WGS) entry which is preliminary data.</text>
</comment>
<gene>
    <name evidence="3" type="ORF">SLS56_010002</name>
</gene>
<dbReference type="PANTHER" id="PTHR16166:SF93">
    <property type="entry name" value="INTERMEMBRANE LIPID TRANSFER PROTEIN VPS13"/>
    <property type="match status" value="1"/>
</dbReference>
<keyword evidence="4" id="KW-1185">Reference proteome</keyword>
<accession>A0ABR3SG31</accession>
<evidence type="ECO:0000256" key="2">
    <source>
        <dbReference type="SAM" id="MobiDB-lite"/>
    </source>
</evidence>
<dbReference type="InterPro" id="IPR026847">
    <property type="entry name" value="VPS13"/>
</dbReference>
<feature type="compositionally biased region" description="Basic and acidic residues" evidence="2">
    <location>
        <begin position="1"/>
        <end position="22"/>
    </location>
</feature>
<evidence type="ECO:0000256" key="1">
    <source>
        <dbReference type="ARBA" id="ARBA00006545"/>
    </source>
</evidence>
<feature type="region of interest" description="Disordered" evidence="2">
    <location>
        <begin position="190"/>
        <end position="229"/>
    </location>
</feature>
<evidence type="ECO:0000313" key="4">
    <source>
        <dbReference type="Proteomes" id="UP001521116"/>
    </source>
</evidence>
<dbReference type="Proteomes" id="UP001521116">
    <property type="component" value="Unassembled WGS sequence"/>
</dbReference>
<reference evidence="3 4" key="1">
    <citation type="submission" date="2024-02" db="EMBL/GenBank/DDBJ databases">
        <title>De novo assembly and annotation of 12 fungi associated with fruit tree decline syndrome in Ontario, Canada.</title>
        <authorList>
            <person name="Sulman M."/>
            <person name="Ellouze W."/>
            <person name="Ilyukhin E."/>
        </authorList>
    </citation>
    <scope>NUCLEOTIDE SEQUENCE [LARGE SCALE GENOMIC DNA]</scope>
    <source>
        <strain evidence="3 4">M1-105</strain>
    </source>
</reference>
<name>A0ABR3SG31_9PEZI</name>
<comment type="similarity">
    <text evidence="1">Belongs to the VPS13 family.</text>
</comment>